<evidence type="ECO:0000313" key="2">
    <source>
        <dbReference type="Proteomes" id="UP000070184"/>
    </source>
</evidence>
<name>A0A133U678_9EURY</name>
<reference evidence="1 2" key="1">
    <citation type="journal article" date="2016" name="Sci. Rep.">
        <title>Metabolic traits of an uncultured archaeal lineage -MSBL1- from brine pools of the Red Sea.</title>
        <authorList>
            <person name="Mwirichia R."/>
            <person name="Alam I."/>
            <person name="Rashid M."/>
            <person name="Vinu M."/>
            <person name="Ba-Alawi W."/>
            <person name="Anthony Kamau A."/>
            <person name="Kamanda Ngugi D."/>
            <person name="Goker M."/>
            <person name="Klenk H.P."/>
            <person name="Bajic V."/>
            <person name="Stingl U."/>
        </authorList>
    </citation>
    <scope>NUCLEOTIDE SEQUENCE [LARGE SCALE GENOMIC DNA]</scope>
    <source>
        <strain evidence="1">SCGC-AAA259B11</strain>
    </source>
</reference>
<dbReference type="EMBL" id="LHXK01000025">
    <property type="protein sequence ID" value="KXA89693.1"/>
    <property type="molecule type" value="Genomic_DNA"/>
</dbReference>
<sequence>MERRKNEKKETEAILGSISRTKPFSRAFSKYDESFSVFPFRKLDDEHVMKIIKRACEGEGIDISGEEKNAGRSPKIRWDCSRRSGIRTRS</sequence>
<gene>
    <name evidence="1" type="ORF">AKJ61_02320</name>
</gene>
<dbReference type="Proteomes" id="UP000070184">
    <property type="component" value="Unassembled WGS sequence"/>
</dbReference>
<dbReference type="AlphaFoldDB" id="A0A133U678"/>
<keyword evidence="2" id="KW-1185">Reference proteome</keyword>
<evidence type="ECO:0000313" key="1">
    <source>
        <dbReference type="EMBL" id="KXA89693.1"/>
    </source>
</evidence>
<proteinExistence type="predicted"/>
<protein>
    <submittedName>
        <fullName evidence="1">Uncharacterized protein</fullName>
    </submittedName>
</protein>
<organism evidence="1 2">
    <name type="scientific">candidate division MSBL1 archaeon SCGC-AAA259B11</name>
    <dbReference type="NCBI Taxonomy" id="1698260"/>
    <lineage>
        <taxon>Archaea</taxon>
        <taxon>Methanobacteriati</taxon>
        <taxon>Methanobacteriota</taxon>
        <taxon>candidate division MSBL1</taxon>
    </lineage>
</organism>
<comment type="caution">
    <text evidence="1">The sequence shown here is derived from an EMBL/GenBank/DDBJ whole genome shotgun (WGS) entry which is preliminary data.</text>
</comment>
<accession>A0A133U678</accession>